<comment type="caution">
    <text evidence="2">The sequence shown here is derived from an EMBL/GenBank/DDBJ whole genome shotgun (WGS) entry which is preliminary data.</text>
</comment>
<keyword evidence="1" id="KW-0812">Transmembrane</keyword>
<dbReference type="EMBL" id="LKAM01000005">
    <property type="protein sequence ID" value="KUM48580.1"/>
    <property type="molecule type" value="Genomic_DNA"/>
</dbReference>
<keyword evidence="1" id="KW-0472">Membrane</keyword>
<geneLocation type="mitochondrion" evidence="2"/>
<feature type="transmembrane region" description="Helical" evidence="1">
    <location>
        <begin position="42"/>
        <end position="58"/>
    </location>
</feature>
<accession>A0A101M067</accession>
<keyword evidence="2" id="KW-0496">Mitochondrion</keyword>
<evidence type="ECO:0000313" key="2">
    <source>
        <dbReference type="EMBL" id="KUM48580.1"/>
    </source>
</evidence>
<reference evidence="2" key="1">
    <citation type="journal article" date="2015" name="Genome Biol. Evol.">
        <title>Organellar Genomes of White Spruce (Picea glauca): Assembly and Annotation.</title>
        <authorList>
            <person name="Jackman S.D."/>
            <person name="Warren R.L."/>
            <person name="Gibb E.A."/>
            <person name="Vandervalk B.P."/>
            <person name="Mohamadi H."/>
            <person name="Chu J."/>
            <person name="Raymond A."/>
            <person name="Pleasance S."/>
            <person name="Coope R."/>
            <person name="Wildung M.R."/>
            <person name="Ritland C.E."/>
            <person name="Bousquet J."/>
            <person name="Jones S.J."/>
            <person name="Bohlmann J."/>
            <person name="Birol I."/>
        </authorList>
    </citation>
    <scope>NUCLEOTIDE SEQUENCE [LARGE SCALE GENOMIC DNA]</scope>
    <source>
        <tissue evidence="2">Flushing bud</tissue>
    </source>
</reference>
<name>A0A101M067_PICGL</name>
<organism evidence="2">
    <name type="scientific">Picea glauca</name>
    <name type="common">White spruce</name>
    <name type="synonym">Pinus glauca</name>
    <dbReference type="NCBI Taxonomy" id="3330"/>
    <lineage>
        <taxon>Eukaryota</taxon>
        <taxon>Viridiplantae</taxon>
        <taxon>Streptophyta</taxon>
        <taxon>Embryophyta</taxon>
        <taxon>Tracheophyta</taxon>
        <taxon>Spermatophyta</taxon>
        <taxon>Pinopsida</taxon>
        <taxon>Pinidae</taxon>
        <taxon>Conifers I</taxon>
        <taxon>Pinales</taxon>
        <taxon>Pinaceae</taxon>
        <taxon>Picea</taxon>
    </lineage>
</organism>
<evidence type="ECO:0000256" key="1">
    <source>
        <dbReference type="SAM" id="Phobius"/>
    </source>
</evidence>
<sequence>MLTLELALHWDLLLKLLLLVLLAPLLLVHGYMVQGQKMKPQLLTLSLTMMSFLLPMLPTKLPYASITA</sequence>
<gene>
    <name evidence="2" type="ORF">ABT39_MTgene4595</name>
</gene>
<dbReference type="AlphaFoldDB" id="A0A101M067"/>
<protein>
    <submittedName>
        <fullName evidence="2">Uncharacterized protein</fullName>
    </submittedName>
</protein>
<feature type="transmembrane region" description="Helical" evidence="1">
    <location>
        <begin position="12"/>
        <end position="30"/>
    </location>
</feature>
<proteinExistence type="predicted"/>
<keyword evidence="1" id="KW-1133">Transmembrane helix</keyword>